<dbReference type="InterPro" id="IPR003593">
    <property type="entry name" value="AAA+_ATPase"/>
</dbReference>
<dbReference type="EMBL" id="JBHRYR010000003">
    <property type="protein sequence ID" value="MFC3853476.1"/>
    <property type="molecule type" value="Genomic_DNA"/>
</dbReference>
<dbReference type="SUPFAM" id="SSF52540">
    <property type="entry name" value="P-loop containing nucleoside triphosphate hydrolases"/>
    <property type="match status" value="1"/>
</dbReference>
<proteinExistence type="predicted"/>
<feature type="domain" description="ABC transporter" evidence="8">
    <location>
        <begin position="2"/>
        <end position="202"/>
    </location>
</feature>
<keyword evidence="2" id="KW-1003">Cell membrane</keyword>
<evidence type="ECO:0000259" key="8">
    <source>
        <dbReference type="PROSITE" id="PS50893"/>
    </source>
</evidence>
<name>A0ABV7ZZ80_9GAMM</name>
<dbReference type="Proteomes" id="UP001595617">
    <property type="component" value="Unassembled WGS sequence"/>
</dbReference>
<evidence type="ECO:0000256" key="6">
    <source>
        <dbReference type="ARBA" id="ARBA00022967"/>
    </source>
</evidence>
<evidence type="ECO:0000256" key="7">
    <source>
        <dbReference type="ARBA" id="ARBA00023136"/>
    </source>
</evidence>
<dbReference type="InterPro" id="IPR017871">
    <property type="entry name" value="ABC_transporter-like_CS"/>
</dbReference>
<protein>
    <submittedName>
        <fullName evidence="9">ATP-binding cassette domain-containing protein</fullName>
    </submittedName>
</protein>
<dbReference type="PROSITE" id="PS00211">
    <property type="entry name" value="ABC_TRANSPORTER_1"/>
    <property type="match status" value="1"/>
</dbReference>
<keyword evidence="7" id="KW-0472">Membrane</keyword>
<dbReference type="PROSITE" id="PS50893">
    <property type="entry name" value="ABC_TRANSPORTER_2"/>
    <property type="match status" value="1"/>
</dbReference>
<evidence type="ECO:0000256" key="1">
    <source>
        <dbReference type="ARBA" id="ARBA00022448"/>
    </source>
</evidence>
<dbReference type="GO" id="GO:0005524">
    <property type="term" value="F:ATP binding"/>
    <property type="evidence" value="ECO:0007669"/>
    <property type="project" value="UniProtKB-KW"/>
</dbReference>
<gene>
    <name evidence="9" type="ORF">ACFOOG_11585</name>
</gene>
<dbReference type="RefSeq" id="WP_380696668.1">
    <property type="nucleotide sequence ID" value="NZ_JBHRYR010000003.1"/>
</dbReference>
<evidence type="ECO:0000313" key="10">
    <source>
        <dbReference type="Proteomes" id="UP001595617"/>
    </source>
</evidence>
<dbReference type="PANTHER" id="PTHR42781">
    <property type="entry name" value="SPERMIDINE/PUTRESCINE IMPORT ATP-BINDING PROTEIN POTA"/>
    <property type="match status" value="1"/>
</dbReference>
<dbReference type="Gene3D" id="3.40.50.300">
    <property type="entry name" value="P-loop containing nucleotide triphosphate hydrolases"/>
    <property type="match status" value="1"/>
</dbReference>
<keyword evidence="3" id="KW-0997">Cell inner membrane</keyword>
<evidence type="ECO:0000256" key="2">
    <source>
        <dbReference type="ARBA" id="ARBA00022475"/>
    </source>
</evidence>
<dbReference type="InterPro" id="IPR027417">
    <property type="entry name" value="P-loop_NTPase"/>
</dbReference>
<keyword evidence="10" id="KW-1185">Reference proteome</keyword>
<comment type="caution">
    <text evidence="9">The sequence shown here is derived from an EMBL/GenBank/DDBJ whole genome shotgun (WGS) entry which is preliminary data.</text>
</comment>
<keyword evidence="1" id="KW-0813">Transport</keyword>
<evidence type="ECO:0000256" key="3">
    <source>
        <dbReference type="ARBA" id="ARBA00022519"/>
    </source>
</evidence>
<keyword evidence="5 9" id="KW-0067">ATP-binding</keyword>
<organism evidence="9 10">
    <name type="scientific">Saccharospirillum mangrovi</name>
    <dbReference type="NCBI Taxonomy" id="2161747"/>
    <lineage>
        <taxon>Bacteria</taxon>
        <taxon>Pseudomonadati</taxon>
        <taxon>Pseudomonadota</taxon>
        <taxon>Gammaproteobacteria</taxon>
        <taxon>Oceanospirillales</taxon>
        <taxon>Saccharospirillaceae</taxon>
        <taxon>Saccharospirillum</taxon>
    </lineage>
</organism>
<accession>A0ABV7ZZ80</accession>
<dbReference type="SMART" id="SM00382">
    <property type="entry name" value="AAA"/>
    <property type="match status" value="1"/>
</dbReference>
<dbReference type="PANTHER" id="PTHR42781:SF1">
    <property type="entry name" value="THIAMINE IMPORT ATP-BINDING PROTEIN THIQ"/>
    <property type="match status" value="1"/>
</dbReference>
<keyword evidence="4" id="KW-0547">Nucleotide-binding</keyword>
<dbReference type="Pfam" id="PF00005">
    <property type="entry name" value="ABC_tran"/>
    <property type="match status" value="1"/>
</dbReference>
<evidence type="ECO:0000313" key="9">
    <source>
        <dbReference type="EMBL" id="MFC3853476.1"/>
    </source>
</evidence>
<sequence length="204" mass="22639">MLDVKELHLLRAGQVWRYNFQVPRGTGLALMGQSGAGKTSLLECLGGFLPAQSGQILLDSVPIHGLPPEQRPTSTLFQDHNLFEHLTVAQNLALGFQQGKPSPAQWARLQAACEVLDVVSYWSRLPSALSGGQRQRVALIRTVLREQPVILLDEPFSALDDGSRERAGAWVQDEIRRARKVLVFVTHQQADAERWAEQVVEVTT</sequence>
<dbReference type="InterPro" id="IPR050093">
    <property type="entry name" value="ABC_SmlMolc_Importer"/>
</dbReference>
<dbReference type="InterPro" id="IPR003439">
    <property type="entry name" value="ABC_transporter-like_ATP-bd"/>
</dbReference>
<evidence type="ECO:0000256" key="5">
    <source>
        <dbReference type="ARBA" id="ARBA00022840"/>
    </source>
</evidence>
<keyword evidence="6" id="KW-1278">Translocase</keyword>
<evidence type="ECO:0000256" key="4">
    <source>
        <dbReference type="ARBA" id="ARBA00022741"/>
    </source>
</evidence>
<reference evidence="10" key="1">
    <citation type="journal article" date="2019" name="Int. J. Syst. Evol. Microbiol.">
        <title>The Global Catalogue of Microorganisms (GCM) 10K type strain sequencing project: providing services to taxonomists for standard genome sequencing and annotation.</title>
        <authorList>
            <consortium name="The Broad Institute Genomics Platform"/>
            <consortium name="The Broad Institute Genome Sequencing Center for Infectious Disease"/>
            <person name="Wu L."/>
            <person name="Ma J."/>
        </authorList>
    </citation>
    <scope>NUCLEOTIDE SEQUENCE [LARGE SCALE GENOMIC DNA]</scope>
    <source>
        <strain evidence="10">IBRC 10765</strain>
    </source>
</reference>